<sequence>MTTLNLLLYEQLTKPPKYELENRIMPTNPSYKNQTHKFSSKPPERQAARLRENQRRHRARVKSRIAALEAALASTQSRLDAALGRADELAAELAALQCAGKNGGQGISPPGPRKGAAQLLDALDGGCGGAAASALREGRESSGESDPEGLAGARKDRPARSESEASLLEDDGMVRRERSGVLNTLVSGPTPSVPSACNLWNRRPSPHVVEAPRKWDGGSSGEAEKEEEEEEEELPGNACSHLPPPGPGESTMTCRAAYAIIDEQKLQDVEPETLRVWLRPGFRRASVPGGECRVLTHSLFAFVDHISSP</sequence>
<evidence type="ECO:0000256" key="1">
    <source>
        <dbReference type="SAM" id="MobiDB-lite"/>
    </source>
</evidence>
<evidence type="ECO:0000313" key="3">
    <source>
        <dbReference type="Proteomes" id="UP000572817"/>
    </source>
</evidence>
<keyword evidence="3" id="KW-1185">Reference proteome</keyword>
<dbReference type="AlphaFoldDB" id="A0A8H4IYC6"/>
<gene>
    <name evidence="2" type="ORF">GTA08_BOTSDO03266</name>
</gene>
<dbReference type="CDD" id="cd14688">
    <property type="entry name" value="bZIP_YAP"/>
    <property type="match status" value="1"/>
</dbReference>
<dbReference type="OrthoDB" id="4505928at2759"/>
<evidence type="ECO:0000313" key="2">
    <source>
        <dbReference type="EMBL" id="KAF4309801.1"/>
    </source>
</evidence>
<reference evidence="2" key="1">
    <citation type="submission" date="2020-04" db="EMBL/GenBank/DDBJ databases">
        <title>Genome Assembly and Annotation of Botryosphaeria dothidea sdau 11-99, a Latent Pathogen of Apple Fruit Ring Rot in China.</title>
        <authorList>
            <person name="Yu C."/>
            <person name="Diao Y."/>
            <person name="Lu Q."/>
            <person name="Zhao J."/>
            <person name="Cui S."/>
            <person name="Peng C."/>
            <person name="He B."/>
            <person name="Liu H."/>
        </authorList>
    </citation>
    <scope>NUCLEOTIDE SEQUENCE [LARGE SCALE GENOMIC DNA]</scope>
    <source>
        <strain evidence="2">Sdau11-99</strain>
    </source>
</reference>
<feature type="compositionally biased region" description="Basic and acidic residues" evidence="1">
    <location>
        <begin position="42"/>
        <end position="53"/>
    </location>
</feature>
<feature type="compositionally biased region" description="Polar residues" evidence="1">
    <location>
        <begin position="181"/>
        <end position="195"/>
    </location>
</feature>
<dbReference type="EMBL" id="WWBZ02000016">
    <property type="protein sequence ID" value="KAF4309801.1"/>
    <property type="molecule type" value="Genomic_DNA"/>
</dbReference>
<comment type="caution">
    <text evidence="2">The sequence shown here is derived from an EMBL/GenBank/DDBJ whole genome shotgun (WGS) entry which is preliminary data.</text>
</comment>
<feature type="region of interest" description="Disordered" evidence="1">
    <location>
        <begin position="127"/>
        <end position="246"/>
    </location>
</feature>
<proteinExistence type="predicted"/>
<feature type="region of interest" description="Disordered" evidence="1">
    <location>
        <begin position="23"/>
        <end position="56"/>
    </location>
</feature>
<feature type="compositionally biased region" description="Basic and acidic residues" evidence="1">
    <location>
        <begin position="153"/>
        <end position="163"/>
    </location>
</feature>
<name>A0A8H4IYC6_9PEZI</name>
<protein>
    <submittedName>
        <fullName evidence="2">Uncharacterized protein</fullName>
    </submittedName>
</protein>
<dbReference type="Proteomes" id="UP000572817">
    <property type="component" value="Unassembled WGS sequence"/>
</dbReference>
<organism evidence="2 3">
    <name type="scientific">Botryosphaeria dothidea</name>
    <dbReference type="NCBI Taxonomy" id="55169"/>
    <lineage>
        <taxon>Eukaryota</taxon>
        <taxon>Fungi</taxon>
        <taxon>Dikarya</taxon>
        <taxon>Ascomycota</taxon>
        <taxon>Pezizomycotina</taxon>
        <taxon>Dothideomycetes</taxon>
        <taxon>Dothideomycetes incertae sedis</taxon>
        <taxon>Botryosphaeriales</taxon>
        <taxon>Botryosphaeriaceae</taxon>
        <taxon>Botryosphaeria</taxon>
    </lineage>
</organism>
<accession>A0A8H4IYC6</accession>
<feature type="compositionally biased region" description="Acidic residues" evidence="1">
    <location>
        <begin position="224"/>
        <end position="234"/>
    </location>
</feature>